<reference evidence="7" key="1">
    <citation type="submission" date="2014-05" db="EMBL/GenBank/DDBJ databases">
        <authorList>
            <person name="Chronopoulou M."/>
        </authorList>
    </citation>
    <scope>NUCLEOTIDE SEQUENCE</scope>
    <source>
        <tissue evidence="7">Whole organism</tissue>
    </source>
</reference>
<dbReference type="EMBL" id="HACA01003547">
    <property type="protein sequence ID" value="CDW20908.1"/>
    <property type="molecule type" value="Transcribed_RNA"/>
</dbReference>
<evidence type="ECO:0000256" key="4">
    <source>
        <dbReference type="ARBA" id="ARBA00023136"/>
    </source>
</evidence>
<name>A0A0K2T4G0_LEPSM</name>
<dbReference type="InterPro" id="IPR005828">
    <property type="entry name" value="MFS_sugar_transport-like"/>
</dbReference>
<dbReference type="OrthoDB" id="6884957at2759"/>
<dbReference type="Pfam" id="PF00083">
    <property type="entry name" value="Sugar_tr"/>
    <property type="match status" value="1"/>
</dbReference>
<keyword evidence="2 5" id="KW-0812">Transmembrane</keyword>
<dbReference type="GO" id="GO:0022857">
    <property type="term" value="F:transmembrane transporter activity"/>
    <property type="evidence" value="ECO:0007669"/>
    <property type="project" value="InterPro"/>
</dbReference>
<dbReference type="InterPro" id="IPR036259">
    <property type="entry name" value="MFS_trans_sf"/>
</dbReference>
<dbReference type="PANTHER" id="PTHR24064">
    <property type="entry name" value="SOLUTE CARRIER FAMILY 22 MEMBER"/>
    <property type="match status" value="1"/>
</dbReference>
<comment type="subcellular location">
    <subcellularLocation>
        <location evidence="1">Membrane</location>
        <topology evidence="1">Multi-pass membrane protein</topology>
    </subcellularLocation>
</comment>
<feature type="transmembrane region" description="Helical" evidence="5">
    <location>
        <begin position="364"/>
        <end position="380"/>
    </location>
</feature>
<sequence length="390" mass="45702">MDTESSREDVIKKSKNNVLDPEFLMDSVGSWNKYQFFQNFIFCIIVIFFTYSHYLPILYLYVPEHHCLISGGEEWNLTQKDLKAIFIPIIKNESHYEKCIQYDVDVIEILEIGVRETNTSWPTIQCKNGWHYELDNYFNSVASEFDFVCDDSWKGPLTDTVYFIGSALGMLIYGWIGDHLGRYWTIMICNWSVCIFGIGLGFSPNYIVYTIIRFFMGISTVTSLTSFFVLTIEWVSKSKRAFMGNFCIGFATAICGVIMPSLFYALKDWRLVNHAMHAQMLLTFLLPFLIHESVRWLLERRKFTKASDILEKVAKFNGKELDKNIISELKSQESIESEESNKAVRKEVTSILELFKTPRLRRHILTMIVLWYQFILYVYFHSRSISLQYI</sequence>
<dbReference type="SUPFAM" id="SSF103473">
    <property type="entry name" value="MFS general substrate transporter"/>
    <property type="match status" value="1"/>
</dbReference>
<keyword evidence="3 5" id="KW-1133">Transmembrane helix</keyword>
<evidence type="ECO:0000256" key="2">
    <source>
        <dbReference type="ARBA" id="ARBA00022692"/>
    </source>
</evidence>
<dbReference type="PROSITE" id="PS50850">
    <property type="entry name" value="MFS"/>
    <property type="match status" value="1"/>
</dbReference>
<keyword evidence="4 5" id="KW-0472">Membrane</keyword>
<dbReference type="Gene3D" id="1.20.1250.20">
    <property type="entry name" value="MFS general substrate transporter like domains"/>
    <property type="match status" value="1"/>
</dbReference>
<dbReference type="GO" id="GO:0016020">
    <property type="term" value="C:membrane"/>
    <property type="evidence" value="ECO:0007669"/>
    <property type="project" value="UniProtKB-SubCell"/>
</dbReference>
<accession>A0A0K2T4G0</accession>
<feature type="transmembrane region" description="Helical" evidence="5">
    <location>
        <begin position="40"/>
        <end position="62"/>
    </location>
</feature>
<evidence type="ECO:0000256" key="5">
    <source>
        <dbReference type="SAM" id="Phobius"/>
    </source>
</evidence>
<feature type="transmembrane region" description="Helical" evidence="5">
    <location>
        <begin position="183"/>
        <end position="200"/>
    </location>
</feature>
<evidence type="ECO:0000256" key="3">
    <source>
        <dbReference type="ARBA" id="ARBA00022989"/>
    </source>
</evidence>
<dbReference type="AlphaFoldDB" id="A0A0K2T4G0"/>
<protein>
    <recommendedName>
        <fullName evidence="6">Major facilitator superfamily (MFS) profile domain-containing protein</fullName>
    </recommendedName>
</protein>
<feature type="domain" description="Major facilitator superfamily (MFS) profile" evidence="6">
    <location>
        <begin position="106"/>
        <end position="390"/>
    </location>
</feature>
<organism evidence="7">
    <name type="scientific">Lepeophtheirus salmonis</name>
    <name type="common">Salmon louse</name>
    <name type="synonym">Caligus salmonis</name>
    <dbReference type="NCBI Taxonomy" id="72036"/>
    <lineage>
        <taxon>Eukaryota</taxon>
        <taxon>Metazoa</taxon>
        <taxon>Ecdysozoa</taxon>
        <taxon>Arthropoda</taxon>
        <taxon>Crustacea</taxon>
        <taxon>Multicrustacea</taxon>
        <taxon>Hexanauplia</taxon>
        <taxon>Copepoda</taxon>
        <taxon>Siphonostomatoida</taxon>
        <taxon>Caligidae</taxon>
        <taxon>Lepeophtheirus</taxon>
    </lineage>
</organism>
<feature type="transmembrane region" description="Helical" evidence="5">
    <location>
        <begin position="242"/>
        <end position="266"/>
    </location>
</feature>
<dbReference type="InterPro" id="IPR020846">
    <property type="entry name" value="MFS_dom"/>
</dbReference>
<feature type="transmembrane region" description="Helical" evidence="5">
    <location>
        <begin position="160"/>
        <end position="176"/>
    </location>
</feature>
<evidence type="ECO:0000259" key="6">
    <source>
        <dbReference type="PROSITE" id="PS50850"/>
    </source>
</evidence>
<proteinExistence type="predicted"/>
<feature type="transmembrane region" description="Helical" evidence="5">
    <location>
        <begin position="206"/>
        <end position="230"/>
    </location>
</feature>
<evidence type="ECO:0000256" key="1">
    <source>
        <dbReference type="ARBA" id="ARBA00004141"/>
    </source>
</evidence>
<evidence type="ECO:0000313" key="7">
    <source>
        <dbReference type="EMBL" id="CDW20908.1"/>
    </source>
</evidence>
<feature type="transmembrane region" description="Helical" evidence="5">
    <location>
        <begin position="278"/>
        <end position="298"/>
    </location>
</feature>